<dbReference type="Pfam" id="PF20243">
    <property type="entry name" value="MbnP"/>
    <property type="match status" value="1"/>
</dbReference>
<dbReference type="OrthoDB" id="1422031at2"/>
<reference evidence="3 4" key="1">
    <citation type="submission" date="2019-02" db="EMBL/GenBank/DDBJ databases">
        <title>Bacterial novel species isolated from soil.</title>
        <authorList>
            <person name="Jung H.-Y."/>
        </authorList>
    </citation>
    <scope>NUCLEOTIDE SEQUENCE [LARGE SCALE GENOMIC DNA]</scope>
    <source>
        <strain evidence="3 4">1-3-3-3</strain>
    </source>
</reference>
<dbReference type="InterPro" id="IPR046863">
    <property type="entry name" value="MbnP-like_dom"/>
</dbReference>
<evidence type="ECO:0000313" key="4">
    <source>
        <dbReference type="Proteomes" id="UP000294155"/>
    </source>
</evidence>
<proteinExistence type="predicted"/>
<keyword evidence="4" id="KW-1185">Reference proteome</keyword>
<evidence type="ECO:0000256" key="1">
    <source>
        <dbReference type="SAM" id="SignalP"/>
    </source>
</evidence>
<keyword evidence="1" id="KW-0732">Signal</keyword>
<gene>
    <name evidence="3" type="ORF">EWM57_10580</name>
</gene>
<feature type="signal peptide" evidence="1">
    <location>
        <begin position="1"/>
        <end position="20"/>
    </location>
</feature>
<sequence>MTMKLSAPLLSLALAAVALSGCDKKKADPAAPQTGSVSIALENVVGPNLLKLSTSPTVYDYATASNEQFNVSHFHYFVSNIKLRRADGTEYAEPESYHLVEESAPDSKTFVLKDVPVGEYTGLSFLVGVDAARNTSGAQQGALAPSTDTFWNWTTGYIFVKMEGYSPQAPGSHAMQFHIGGFADPNNALRTVAPALPAGTTVQVRQDYAPEVHLKADLLRMFTGPNPVSFATFASPHMPGANAVKVADNYAAGMFEVEYVQNK</sequence>
<evidence type="ECO:0000259" key="2">
    <source>
        <dbReference type="Pfam" id="PF20243"/>
    </source>
</evidence>
<organism evidence="3 4">
    <name type="scientific">Hymenobacter persicinus</name>
    <dbReference type="NCBI Taxonomy" id="2025506"/>
    <lineage>
        <taxon>Bacteria</taxon>
        <taxon>Pseudomonadati</taxon>
        <taxon>Bacteroidota</taxon>
        <taxon>Cytophagia</taxon>
        <taxon>Cytophagales</taxon>
        <taxon>Hymenobacteraceae</taxon>
        <taxon>Hymenobacter</taxon>
    </lineage>
</organism>
<comment type="caution">
    <text evidence="3">The sequence shown here is derived from an EMBL/GenBank/DDBJ whole genome shotgun (WGS) entry which is preliminary data.</text>
</comment>
<feature type="chain" id="PRO_5020235156" description="Copper-binding protein MbnP-like domain-containing protein" evidence="1">
    <location>
        <begin position="21"/>
        <end position="263"/>
    </location>
</feature>
<accession>A0A4Q5LBD7</accession>
<dbReference type="Proteomes" id="UP000294155">
    <property type="component" value="Unassembled WGS sequence"/>
</dbReference>
<dbReference type="PROSITE" id="PS51257">
    <property type="entry name" value="PROKAR_LIPOPROTEIN"/>
    <property type="match status" value="1"/>
</dbReference>
<feature type="domain" description="Copper-binding protein MbnP-like" evidence="2">
    <location>
        <begin position="34"/>
        <end position="232"/>
    </location>
</feature>
<name>A0A4Q5LBD7_9BACT</name>
<dbReference type="EMBL" id="SEWE01000018">
    <property type="protein sequence ID" value="RYU79602.1"/>
    <property type="molecule type" value="Genomic_DNA"/>
</dbReference>
<evidence type="ECO:0000313" key="3">
    <source>
        <dbReference type="EMBL" id="RYU79602.1"/>
    </source>
</evidence>
<dbReference type="RefSeq" id="WP_129921113.1">
    <property type="nucleotide sequence ID" value="NZ_SEWE01000018.1"/>
</dbReference>
<dbReference type="AlphaFoldDB" id="A0A4Q5LBD7"/>
<protein>
    <recommendedName>
        <fullName evidence="2">Copper-binding protein MbnP-like domain-containing protein</fullName>
    </recommendedName>
</protein>